<evidence type="ECO:0000259" key="11">
    <source>
        <dbReference type="Pfam" id="PF25019"/>
    </source>
</evidence>
<dbReference type="PANTHER" id="PTHR36766">
    <property type="entry name" value="PLANT BROAD-SPECTRUM MILDEW RESISTANCE PROTEIN RPW8"/>
    <property type="match status" value="1"/>
</dbReference>
<dbReference type="InterPro" id="IPR042197">
    <property type="entry name" value="Apaf_helical"/>
</dbReference>
<dbReference type="GO" id="GO:0005524">
    <property type="term" value="F:ATP binding"/>
    <property type="evidence" value="ECO:0007669"/>
    <property type="project" value="UniProtKB-KW"/>
</dbReference>
<dbReference type="GO" id="GO:0051707">
    <property type="term" value="P:response to other organism"/>
    <property type="evidence" value="ECO:0007669"/>
    <property type="project" value="UniProtKB-ARBA"/>
</dbReference>
<dbReference type="Gene3D" id="1.20.5.4130">
    <property type="match status" value="1"/>
</dbReference>
<dbReference type="SUPFAM" id="SSF52540">
    <property type="entry name" value="P-loop containing nucleoside triphosphate hydrolases"/>
    <property type="match status" value="1"/>
</dbReference>
<evidence type="ECO:0000259" key="10">
    <source>
        <dbReference type="Pfam" id="PF25013"/>
    </source>
</evidence>
<evidence type="ECO:0000256" key="5">
    <source>
        <dbReference type="ARBA" id="ARBA00022840"/>
    </source>
</evidence>
<dbReference type="PRINTS" id="PR00364">
    <property type="entry name" value="DISEASERSIST"/>
</dbReference>
<sequence length="1085" mass="122979">MAEGALFVLAGKVIGVLGSLFAEEVKLPFGVKTDIEYLRNTVSTIQAAILDAEKQSSHSHLIKDWLSKLKDVLHDADDLLDDFSTQVLRQKVMSGNKMTKEVRLFFSSSNQLNFSVKMGHELKAIRKRLNAIAKDKEAFHFSQSLVEPQVMNRGRETYSFVLKDEVIGRENDKEEIMKRLFDDSVKENISIIPVVGIGGLGKTTLAQLVYNDEDVQTKFEIKLWVCISDIFDVPRIVKEIVEQLNTETKHGESLQILQNKLREKLKGKKYLIVLDDLWNEDSSKWRLLRDLLMVGTRGSRILVTTRSESVARIIGTTSSYALGGLPEEKAWSLFVKVAYVQGQEPKTKALVAIGRKIVERCDGLPLAIRTIGSLLYPNTSEIEWQLFLDDELSKIGQQENKISSTLKLSYDHLPPHLKQCFAYCRLFPKDDRINIYTLINLWAAQGYIVLVGPKQRVEDVGRKYFMELLWRSFFQDVKNDEFGNIKSCKMHDLMHDLASLVSGTESAVVNSSGENDIEKVRHVSFNLVDSSMQFSIPMPNGRKIHTFFVSDVRGNLGNLNCDAFISNFKYLRTLNLSNVGLLVVPHSIGKLKHLRYLDLSENEDIKILPNSITKMLNLQTLILQECDSLIELPKGIKKLVNLRFLDISGCGNQLTDMPLEIEHLTCLETILPRVVVRKEGSGASCSGCYKKKKAESNGGPSQLKELRNLGGKLKIENLGYGKDDVWEYKDANLNDRQHLQQLELEWGSWDGESDCDEMLEGLQPHPNLKALVLRSYMGMRIPSWVSSLTNLVDFDLSGNKRLQHLPPLNQLPFLKVVYLGGMEALEYISDEDSVSNVLGASSSSSKTPFFPSLSSLQIEKCPKLKGWWRNEPHHLLLPSFPPSLSKLRIIHCPNLTYMPPFTYLKETLSLRGCSWKVLEQTMKMKMKMGAATTSTYFPLSQLLTLYLSYMNDLESLPEEWLRNLVSLRELSIRWCDELVSLPWIGILTSLQSLQIWSCPNLTSLPQEIRNLTSLKELRIYGCPILGQRCKRQIGEDWPIIAHVPLNLSQILFVNNSRGGLNLATTIAGISLFCRLFCHFLCLLKS</sequence>
<keyword evidence="5" id="KW-0067">ATP-binding</keyword>
<proteinExistence type="predicted"/>
<dbReference type="GO" id="GO:0006952">
    <property type="term" value="P:defense response"/>
    <property type="evidence" value="ECO:0007669"/>
    <property type="project" value="UniProtKB-KW"/>
</dbReference>
<dbReference type="InterPro" id="IPR056789">
    <property type="entry name" value="LRR_R13L1-DRL21"/>
</dbReference>
<dbReference type="InterPro" id="IPR041118">
    <property type="entry name" value="Rx_N"/>
</dbReference>
<dbReference type="Gene3D" id="1.10.8.430">
    <property type="entry name" value="Helical domain of apoptotic protease-activating factors"/>
    <property type="match status" value="1"/>
</dbReference>
<keyword evidence="13" id="KW-1185">Reference proteome</keyword>
<dbReference type="InterPro" id="IPR056845">
    <property type="entry name" value="LRR_Zer-1"/>
</dbReference>
<name>A0AAN7FJZ2_QUERU</name>
<organism evidence="12 13">
    <name type="scientific">Quercus rubra</name>
    <name type="common">Northern red oak</name>
    <name type="synonym">Quercus borealis</name>
    <dbReference type="NCBI Taxonomy" id="3512"/>
    <lineage>
        <taxon>Eukaryota</taxon>
        <taxon>Viridiplantae</taxon>
        <taxon>Streptophyta</taxon>
        <taxon>Embryophyta</taxon>
        <taxon>Tracheophyta</taxon>
        <taxon>Spermatophyta</taxon>
        <taxon>Magnoliopsida</taxon>
        <taxon>eudicotyledons</taxon>
        <taxon>Gunneridae</taxon>
        <taxon>Pentapetalae</taxon>
        <taxon>rosids</taxon>
        <taxon>fabids</taxon>
        <taxon>Fagales</taxon>
        <taxon>Fagaceae</taxon>
        <taxon>Quercus</taxon>
    </lineage>
</organism>
<evidence type="ECO:0000259" key="7">
    <source>
        <dbReference type="Pfam" id="PF00931"/>
    </source>
</evidence>
<accession>A0AAN7FJZ2</accession>
<dbReference type="InterPro" id="IPR032675">
    <property type="entry name" value="LRR_dom_sf"/>
</dbReference>
<dbReference type="PANTHER" id="PTHR36766:SF38">
    <property type="entry name" value="DISEASE RESISTANCE PROTEIN RGA3"/>
    <property type="match status" value="1"/>
</dbReference>
<evidence type="ECO:0000256" key="1">
    <source>
        <dbReference type="ARBA" id="ARBA00022614"/>
    </source>
</evidence>
<keyword evidence="4" id="KW-0611">Plant defense</keyword>
<evidence type="ECO:0000259" key="8">
    <source>
        <dbReference type="Pfam" id="PF18052"/>
    </source>
</evidence>
<dbReference type="Proteomes" id="UP001324115">
    <property type="component" value="Unassembled WGS sequence"/>
</dbReference>
<feature type="domain" description="NB-ARC" evidence="7">
    <location>
        <begin position="170"/>
        <end position="339"/>
    </location>
</feature>
<dbReference type="Gene3D" id="1.10.10.10">
    <property type="entry name" value="Winged helix-like DNA-binding domain superfamily/Winged helix DNA-binding domain"/>
    <property type="match status" value="1"/>
</dbReference>
<feature type="domain" description="Disease resistance protein winged helix" evidence="9">
    <location>
        <begin position="426"/>
        <end position="498"/>
    </location>
</feature>
<protein>
    <recommendedName>
        <fullName evidence="14">Disease resistance protein RGA3</fullName>
    </recommendedName>
</protein>
<dbReference type="FunFam" id="1.10.10.10:FF:000322">
    <property type="entry name" value="Probable disease resistance protein At1g63360"/>
    <property type="match status" value="1"/>
</dbReference>
<gene>
    <name evidence="12" type="ORF">RGQ29_016730</name>
</gene>
<evidence type="ECO:0000256" key="3">
    <source>
        <dbReference type="ARBA" id="ARBA00022741"/>
    </source>
</evidence>
<feature type="signal peptide" evidence="6">
    <location>
        <begin position="1"/>
        <end position="18"/>
    </location>
</feature>
<evidence type="ECO:0000259" key="9">
    <source>
        <dbReference type="Pfam" id="PF23559"/>
    </source>
</evidence>
<comment type="caution">
    <text evidence="12">The sequence shown here is derived from an EMBL/GenBank/DDBJ whole genome shotgun (WGS) entry which is preliminary data.</text>
</comment>
<dbReference type="PROSITE" id="PS51450">
    <property type="entry name" value="LRR"/>
    <property type="match status" value="1"/>
</dbReference>
<dbReference type="Pfam" id="PF25013">
    <property type="entry name" value="LRR_Zer-1"/>
    <property type="match status" value="1"/>
</dbReference>
<dbReference type="Pfam" id="PF25019">
    <property type="entry name" value="LRR_R13L1-DRL21"/>
    <property type="match status" value="1"/>
</dbReference>
<evidence type="ECO:0000256" key="6">
    <source>
        <dbReference type="SAM" id="SignalP"/>
    </source>
</evidence>
<dbReference type="AlphaFoldDB" id="A0AAN7FJZ2"/>
<dbReference type="SUPFAM" id="SSF52047">
    <property type="entry name" value="RNI-like"/>
    <property type="match status" value="1"/>
</dbReference>
<evidence type="ECO:0000256" key="2">
    <source>
        <dbReference type="ARBA" id="ARBA00022737"/>
    </source>
</evidence>
<dbReference type="InterPro" id="IPR002182">
    <property type="entry name" value="NB-ARC"/>
</dbReference>
<keyword evidence="6" id="KW-0732">Signal</keyword>
<dbReference type="Pfam" id="PF00931">
    <property type="entry name" value="NB-ARC"/>
    <property type="match status" value="1"/>
</dbReference>
<dbReference type="InterPro" id="IPR027417">
    <property type="entry name" value="P-loop_NTPase"/>
</dbReference>
<keyword evidence="3" id="KW-0547">Nucleotide-binding</keyword>
<evidence type="ECO:0000313" key="13">
    <source>
        <dbReference type="Proteomes" id="UP001324115"/>
    </source>
</evidence>
<dbReference type="GO" id="GO:0043531">
    <property type="term" value="F:ADP binding"/>
    <property type="evidence" value="ECO:0007669"/>
    <property type="project" value="InterPro"/>
</dbReference>
<dbReference type="FunFam" id="3.40.50.300:FF:001091">
    <property type="entry name" value="Probable disease resistance protein At1g61300"/>
    <property type="match status" value="1"/>
</dbReference>
<dbReference type="InterPro" id="IPR058922">
    <property type="entry name" value="WHD_DRP"/>
</dbReference>
<feature type="domain" description="Disease resistance N-terminal" evidence="8">
    <location>
        <begin position="12"/>
        <end position="97"/>
    </location>
</feature>
<keyword evidence="1" id="KW-0433">Leucine-rich repeat</keyword>
<reference evidence="12 13" key="1">
    <citation type="journal article" date="2023" name="G3 (Bethesda)">
        <title>A haplotype-resolved chromosome-scale genome for Quercus rubra L. provides insights into the genetics of adaptive traits for red oak species.</title>
        <authorList>
            <person name="Kapoor B."/>
            <person name="Jenkins J."/>
            <person name="Schmutz J."/>
            <person name="Zhebentyayeva T."/>
            <person name="Kuelheim C."/>
            <person name="Coggeshall M."/>
            <person name="Heim C."/>
            <person name="Lasky J.R."/>
            <person name="Leites L."/>
            <person name="Islam-Faridi N."/>
            <person name="Romero-Severson J."/>
            <person name="DeLeo V.L."/>
            <person name="Lucas S.M."/>
            <person name="Lazic D."/>
            <person name="Gailing O."/>
            <person name="Carlson J."/>
            <person name="Staton M."/>
        </authorList>
    </citation>
    <scope>NUCLEOTIDE SEQUENCE [LARGE SCALE GENOMIC DNA]</scope>
    <source>
        <strain evidence="12">Pseudo-F2</strain>
    </source>
</reference>
<dbReference type="Gene3D" id="3.80.10.10">
    <property type="entry name" value="Ribonuclease Inhibitor"/>
    <property type="match status" value="3"/>
</dbReference>
<dbReference type="InterPro" id="IPR001611">
    <property type="entry name" value="Leu-rich_rpt"/>
</dbReference>
<dbReference type="SUPFAM" id="SSF52058">
    <property type="entry name" value="L domain-like"/>
    <property type="match status" value="1"/>
</dbReference>
<evidence type="ECO:0008006" key="14">
    <source>
        <dbReference type="Google" id="ProtNLM"/>
    </source>
</evidence>
<feature type="domain" description="R13L1/DRL21-like LRR repeat region" evidence="11">
    <location>
        <begin position="701"/>
        <end position="822"/>
    </location>
</feature>
<evidence type="ECO:0000256" key="4">
    <source>
        <dbReference type="ARBA" id="ARBA00022821"/>
    </source>
</evidence>
<dbReference type="Gene3D" id="3.40.50.300">
    <property type="entry name" value="P-loop containing nucleotide triphosphate hydrolases"/>
    <property type="match status" value="1"/>
</dbReference>
<dbReference type="InterPro" id="IPR036388">
    <property type="entry name" value="WH-like_DNA-bd_sf"/>
</dbReference>
<feature type="domain" description="Zer-1-like leucine-rich repeats region" evidence="10">
    <location>
        <begin position="589"/>
        <end position="672"/>
    </location>
</feature>
<dbReference type="Pfam" id="PF23559">
    <property type="entry name" value="WHD_DRP"/>
    <property type="match status" value="1"/>
</dbReference>
<dbReference type="Pfam" id="PF18052">
    <property type="entry name" value="Rx_N"/>
    <property type="match status" value="1"/>
</dbReference>
<dbReference type="EMBL" id="JAXUIC010000004">
    <property type="protein sequence ID" value="KAK4592309.1"/>
    <property type="molecule type" value="Genomic_DNA"/>
</dbReference>
<feature type="chain" id="PRO_5042880073" description="Disease resistance protein RGA3" evidence="6">
    <location>
        <begin position="19"/>
        <end position="1085"/>
    </location>
</feature>
<evidence type="ECO:0000313" key="12">
    <source>
        <dbReference type="EMBL" id="KAK4592309.1"/>
    </source>
</evidence>
<keyword evidence="2" id="KW-0677">Repeat</keyword>